<name>A0A2N1MM03_9GLOM</name>
<comment type="caution">
    <text evidence="2">The sequence shown here is derived from an EMBL/GenBank/DDBJ whole genome shotgun (WGS) entry which is preliminary data.</text>
</comment>
<protein>
    <submittedName>
        <fullName evidence="2">Uncharacterized protein</fullName>
    </submittedName>
</protein>
<gene>
    <name evidence="2" type="ORF">RhiirC2_759294</name>
</gene>
<accession>A0A2N1MM03</accession>
<reference evidence="2 3" key="1">
    <citation type="submission" date="2016-04" db="EMBL/GenBank/DDBJ databases">
        <title>Genome analyses suggest a sexual origin of heterokaryosis in a supposedly ancient asexual fungus.</title>
        <authorList>
            <person name="Ropars J."/>
            <person name="Sedzielewska K."/>
            <person name="Noel J."/>
            <person name="Charron P."/>
            <person name="Farinelli L."/>
            <person name="Marton T."/>
            <person name="Kruger M."/>
            <person name="Pelin A."/>
            <person name="Brachmann A."/>
            <person name="Corradi N."/>
        </authorList>
    </citation>
    <scope>NUCLEOTIDE SEQUENCE [LARGE SCALE GENOMIC DNA]</scope>
    <source>
        <strain evidence="2 3">C2</strain>
    </source>
</reference>
<dbReference type="Proteomes" id="UP000233469">
    <property type="component" value="Unassembled WGS sequence"/>
</dbReference>
<dbReference type="AlphaFoldDB" id="A0A2N1MM03"/>
<feature type="transmembrane region" description="Helical" evidence="1">
    <location>
        <begin position="6"/>
        <end position="26"/>
    </location>
</feature>
<dbReference type="EMBL" id="LLXL01001850">
    <property type="protein sequence ID" value="PKK62657.1"/>
    <property type="molecule type" value="Genomic_DNA"/>
</dbReference>
<evidence type="ECO:0000313" key="3">
    <source>
        <dbReference type="Proteomes" id="UP000233469"/>
    </source>
</evidence>
<proteinExistence type="predicted"/>
<evidence type="ECO:0000313" key="2">
    <source>
        <dbReference type="EMBL" id="PKK62657.1"/>
    </source>
</evidence>
<keyword evidence="1" id="KW-0812">Transmembrane</keyword>
<sequence>MNNLSVAIIIVSFAFVMIMNIFYQFFVDCLEQLGNGNSLSSLSLEIIQPVKH</sequence>
<keyword evidence="1" id="KW-0472">Membrane</keyword>
<organism evidence="2 3">
    <name type="scientific">Rhizophagus irregularis</name>
    <dbReference type="NCBI Taxonomy" id="588596"/>
    <lineage>
        <taxon>Eukaryota</taxon>
        <taxon>Fungi</taxon>
        <taxon>Fungi incertae sedis</taxon>
        <taxon>Mucoromycota</taxon>
        <taxon>Glomeromycotina</taxon>
        <taxon>Glomeromycetes</taxon>
        <taxon>Glomerales</taxon>
        <taxon>Glomeraceae</taxon>
        <taxon>Rhizophagus</taxon>
    </lineage>
</organism>
<evidence type="ECO:0000256" key="1">
    <source>
        <dbReference type="SAM" id="Phobius"/>
    </source>
</evidence>
<reference evidence="2 3" key="2">
    <citation type="submission" date="2017-10" db="EMBL/GenBank/DDBJ databases">
        <title>Extensive intraspecific genome diversity in a model arbuscular mycorrhizal fungus.</title>
        <authorList>
            <person name="Chen E.C.H."/>
            <person name="Morin E."/>
            <person name="Baudet D."/>
            <person name="Noel J."/>
            <person name="Ndikumana S."/>
            <person name="Charron P."/>
            <person name="St-Onge C."/>
            <person name="Giorgi J."/>
            <person name="Grigoriev I.V."/>
            <person name="Roux C."/>
            <person name="Martin F.M."/>
            <person name="Corradi N."/>
        </authorList>
    </citation>
    <scope>NUCLEOTIDE SEQUENCE [LARGE SCALE GENOMIC DNA]</scope>
    <source>
        <strain evidence="2 3">C2</strain>
    </source>
</reference>
<keyword evidence="1" id="KW-1133">Transmembrane helix</keyword>